<protein>
    <submittedName>
        <fullName evidence="2">Uncharacterized protein</fullName>
    </submittedName>
</protein>
<accession>A0A8J8CKA4</accession>
<dbReference type="EMBL" id="JAACVF010000101">
    <property type="protein sequence ID" value="NCN65215.1"/>
    <property type="molecule type" value="Genomic_DNA"/>
</dbReference>
<dbReference type="Proteomes" id="UP000738826">
    <property type="component" value="Unassembled WGS sequence"/>
</dbReference>
<gene>
    <name evidence="2" type="ORF">GW779_02100</name>
    <name evidence="1" type="ORF">GW910_04015</name>
</gene>
<dbReference type="Proteomes" id="UP000768163">
    <property type="component" value="Unassembled WGS sequence"/>
</dbReference>
<comment type="caution">
    <text evidence="2">The sequence shown here is derived from an EMBL/GenBank/DDBJ whole genome shotgun (WGS) entry which is preliminary data.</text>
</comment>
<sequence>MGLQTQIYFTDEESLKTHEAWGKALKDFGKEGAQYALSQFIKEVFFFVIKDEETKLKEFIKTQKPRQ</sequence>
<name>A0A8J8CKA4_9ARCH</name>
<evidence type="ECO:0000313" key="1">
    <source>
        <dbReference type="EMBL" id="NCN65215.1"/>
    </source>
</evidence>
<dbReference type="EMBL" id="JAACQH010000038">
    <property type="protein sequence ID" value="NCS91202.1"/>
    <property type="molecule type" value="Genomic_DNA"/>
</dbReference>
<reference evidence="2" key="1">
    <citation type="submission" date="2019-11" db="EMBL/GenBank/DDBJ databases">
        <title>Lipid analysis of CO2-rich subsurface aquifers suggests an autotrophy-based deep biosphere with lysolipids enriched in CPR bacteria.</title>
        <authorList>
            <person name="Probst A.J."/>
            <person name="Elling F.J."/>
            <person name="Castelle C.J."/>
            <person name="Zhu Q."/>
            <person name="Elvert M."/>
            <person name="Birarda G."/>
            <person name="Holman H.-Y."/>
            <person name="Lane K.R."/>
            <person name="Ladd B."/>
            <person name="Ryan M.C."/>
            <person name="Woyke T."/>
            <person name="Hinrichs K.-U."/>
            <person name="Banfield J.F."/>
        </authorList>
    </citation>
    <scope>NUCLEOTIDE SEQUENCE</scope>
    <source>
        <strain evidence="1">CG_2015-01_33_1645</strain>
        <strain evidence="2">CG_2015-04_33_537</strain>
    </source>
</reference>
<dbReference type="AlphaFoldDB" id="A0A8J8CKA4"/>
<organism evidence="2 3">
    <name type="scientific">Candidatus Altarchaeum hamiconexum</name>
    <dbReference type="NCBI Taxonomy" id="1803513"/>
    <lineage>
        <taxon>Archaea</taxon>
        <taxon>Candidatus Altarchaeota</taxon>
        <taxon>Candidatus Altiarchaeia</taxon>
        <taxon>Candidatus Altarchaeales</taxon>
        <taxon>Candidatus Altarchaeaceae</taxon>
        <taxon>Candidatus Altarchaeum</taxon>
    </lineage>
</organism>
<evidence type="ECO:0000313" key="2">
    <source>
        <dbReference type="EMBL" id="NCS91202.1"/>
    </source>
</evidence>
<proteinExistence type="predicted"/>
<evidence type="ECO:0000313" key="3">
    <source>
        <dbReference type="Proteomes" id="UP000738826"/>
    </source>
</evidence>